<reference evidence="2 3" key="1">
    <citation type="submission" date="2016-03" db="EMBL/GenBank/DDBJ databases">
        <title>How can Kluyveromyces marxianus grow so fast - potential evolutionary course in Saccharomyces Complex revealed by comparative genomics.</title>
        <authorList>
            <person name="Mo W."/>
            <person name="Lu W."/>
            <person name="Yang X."/>
            <person name="Qi J."/>
            <person name="Lv H."/>
        </authorList>
    </citation>
    <scope>NUCLEOTIDE SEQUENCE [LARGE SCALE GENOMIC DNA]</scope>
    <source>
        <strain evidence="2 3">FIM1</strain>
    </source>
</reference>
<gene>
    <name evidence="2" type="ORF">FIM1_658</name>
</gene>
<accession>A0ABX6EQJ9</accession>
<evidence type="ECO:0000313" key="2">
    <source>
        <dbReference type="EMBL" id="QGN14007.1"/>
    </source>
</evidence>
<keyword evidence="3" id="KW-1185">Reference proteome</keyword>
<feature type="compositionally biased region" description="Basic residues" evidence="1">
    <location>
        <begin position="93"/>
        <end position="118"/>
    </location>
</feature>
<dbReference type="Proteomes" id="UP000422736">
    <property type="component" value="Chromosome 1"/>
</dbReference>
<proteinExistence type="predicted"/>
<protein>
    <submittedName>
        <fullName evidence="2">Protein YBR138C</fullName>
    </submittedName>
</protein>
<feature type="region of interest" description="Disordered" evidence="1">
    <location>
        <begin position="74"/>
        <end position="118"/>
    </location>
</feature>
<evidence type="ECO:0000313" key="3">
    <source>
        <dbReference type="Proteomes" id="UP000422736"/>
    </source>
</evidence>
<evidence type="ECO:0000256" key="1">
    <source>
        <dbReference type="SAM" id="MobiDB-lite"/>
    </source>
</evidence>
<dbReference type="EMBL" id="CP015054">
    <property type="protein sequence ID" value="QGN14007.1"/>
    <property type="molecule type" value="Genomic_DNA"/>
</dbReference>
<sequence length="468" mass="52858">MDEYSGVLEPLDTNSMCLGGIGSVGSPSVSIKKENTPFEFRGENIETSHVHTPLKWRTQRDEFVFNSNSTPIGNEYEGNGNSGANKSYFGSHLGHRGRKSGLGHGHGHGHGPGQGHRRRLKFSMAGAGPHAAKSYPSLQSQVSKLDLLDNDKLTSFPIVPPREPVSSKNQKHPTNEYQMKIHSTERRISLNPTVTDTLDPSFDQNELFLIEDYIPRDVGTGSSEDGRMSCKRVSISDLKSKYYKRKQLDALPLRLKKSKAHLPNVSESHCQDINVLGNIMQPSLHMHQEQDQYLNEMVLASNLKHCVICEKPLYELSSHLHETGREYQEIVCLGCTSKYEEAARLLEDYEFETTLDETFDTGNTDSMDSIDFREQPEVLVNNIPRSEKADQFSSQLINTLQLVQRNTESTLSSSKTSLKSVRPFVDISTKIWYHEAKRKLRWRWRVSGLLPKFLTESFKSTHSKTSSS</sequence>
<reference evidence="2 3" key="2">
    <citation type="submission" date="2019-11" db="EMBL/GenBank/DDBJ databases">
        <authorList>
            <person name="Lu H."/>
        </authorList>
    </citation>
    <scope>NUCLEOTIDE SEQUENCE [LARGE SCALE GENOMIC DNA]</scope>
    <source>
        <strain evidence="2 3">FIM1</strain>
    </source>
</reference>
<organism evidence="2 3">
    <name type="scientific">Kluyveromyces marxianus</name>
    <name type="common">Yeast</name>
    <name type="synonym">Candida kefyr</name>
    <dbReference type="NCBI Taxonomy" id="4911"/>
    <lineage>
        <taxon>Eukaryota</taxon>
        <taxon>Fungi</taxon>
        <taxon>Dikarya</taxon>
        <taxon>Ascomycota</taxon>
        <taxon>Saccharomycotina</taxon>
        <taxon>Saccharomycetes</taxon>
        <taxon>Saccharomycetales</taxon>
        <taxon>Saccharomycetaceae</taxon>
        <taxon>Kluyveromyces</taxon>
    </lineage>
</organism>
<name>A0ABX6EQJ9_KLUMA</name>